<feature type="domain" description="HAMP" evidence="3">
    <location>
        <begin position="327"/>
        <end position="380"/>
    </location>
</feature>
<dbReference type="InterPro" id="IPR036457">
    <property type="entry name" value="PPM-type-like_dom_sf"/>
</dbReference>
<dbReference type="PROSITE" id="PS51746">
    <property type="entry name" value="PPM_2"/>
    <property type="match status" value="1"/>
</dbReference>
<dbReference type="AlphaFoldDB" id="A0A0R0CP58"/>
<keyword evidence="2" id="KW-0812">Transmembrane</keyword>
<sequence>MAWWHSLRMRIALWAGVVNVLLVLLLTAAMSWFAHSLIVDNARRNTVNAARDTAGRLDNALRSVTVTTQGLSELVVNSQLTRAELTTTLRAMVKATPGSTGGSLVLEPHKGEPAFARYISASGRERDRDLIAAHYDYQAQPWYQRTLASPGGWWSEPYFSETAGGIWMVTYNMPVRGNGRRARTLGMLSQDLPLDYLTRNFRALAELPGWRVRLVAPEGTLAYDPSVGVQDSVSLVKYIRDSGRPDLQPALEAIRLQQPLELTHVDAVSKQAVYTMVQPVGQSGWTLMIGQSYSLVMARLHKALALLIVGGVLVALLCMFVVRKLAKRISRPMEELTESARYLEQGYYDTAVAHTGRRDEVGLLARTLDHARTSIQQQLDEIEEMGAARQKMESELAIARDIQLSMLSPGRQLQAGGHTLEAHALLEPAKQVGGDFYSFIEAEGQRLWFAIGDVSDKGVPAALFMARTVTVLEVAACSGASPSDVLVEASKRLVEGNDTCMFATVLCGYVDIHSGYCVLASAGHEAPLIVHANGHSEFIPVPAGAPLGFEVSDSFAQWRGQLLPGSTLLAYTDGVTEAFNPVNEAFGEQALLQATLADSDALRQCQHLVERVHAFARPAEQSDDITVLAIRLCRDDVPSSPERP</sequence>
<gene>
    <name evidence="5" type="ORF">ABB29_02920</name>
</gene>
<dbReference type="GO" id="GO:0016020">
    <property type="term" value="C:membrane"/>
    <property type="evidence" value="ECO:0007669"/>
    <property type="project" value="InterPro"/>
</dbReference>
<evidence type="ECO:0008006" key="7">
    <source>
        <dbReference type="Google" id="ProtNLM"/>
    </source>
</evidence>
<protein>
    <recommendedName>
        <fullName evidence="7">HAMP domain-containing protein</fullName>
    </recommendedName>
</protein>
<dbReference type="Gene3D" id="3.60.40.10">
    <property type="entry name" value="PPM-type phosphatase domain"/>
    <property type="match status" value="1"/>
</dbReference>
<dbReference type="GO" id="GO:0016791">
    <property type="term" value="F:phosphatase activity"/>
    <property type="evidence" value="ECO:0007669"/>
    <property type="project" value="TreeGrafter"/>
</dbReference>
<dbReference type="Pfam" id="PF07228">
    <property type="entry name" value="SpoIIE"/>
    <property type="match status" value="1"/>
</dbReference>
<feature type="transmembrane region" description="Helical" evidence="2">
    <location>
        <begin position="303"/>
        <end position="322"/>
    </location>
</feature>
<dbReference type="PROSITE" id="PS50885">
    <property type="entry name" value="HAMP"/>
    <property type="match status" value="1"/>
</dbReference>
<dbReference type="SMART" id="SM00304">
    <property type="entry name" value="HAMP"/>
    <property type="match status" value="1"/>
</dbReference>
<dbReference type="Pfam" id="PF00672">
    <property type="entry name" value="HAMP"/>
    <property type="match status" value="1"/>
</dbReference>
<dbReference type="SMART" id="SM00331">
    <property type="entry name" value="PP2C_SIG"/>
    <property type="match status" value="1"/>
</dbReference>
<dbReference type="PANTHER" id="PTHR43156">
    <property type="entry name" value="STAGE II SPORULATION PROTEIN E-RELATED"/>
    <property type="match status" value="1"/>
</dbReference>
<dbReference type="InterPro" id="IPR052016">
    <property type="entry name" value="Bact_Sigma-Reg"/>
</dbReference>
<reference evidence="5 6" key="1">
    <citation type="submission" date="2015-05" db="EMBL/GenBank/DDBJ databases">
        <title>Genome sequencing and analysis of members of genus Stenotrophomonas.</title>
        <authorList>
            <person name="Patil P.P."/>
            <person name="Midha S."/>
            <person name="Patil P.B."/>
        </authorList>
    </citation>
    <scope>NUCLEOTIDE SEQUENCE [LARGE SCALE GENOMIC DNA]</scope>
    <source>
        <strain evidence="5 6">DSM 21858</strain>
    </source>
</reference>
<evidence type="ECO:0000259" key="3">
    <source>
        <dbReference type="PROSITE" id="PS50885"/>
    </source>
</evidence>
<keyword evidence="2" id="KW-0472">Membrane</keyword>
<dbReference type="GO" id="GO:0007165">
    <property type="term" value="P:signal transduction"/>
    <property type="evidence" value="ECO:0007669"/>
    <property type="project" value="InterPro"/>
</dbReference>
<dbReference type="Gene3D" id="3.30.450.20">
    <property type="entry name" value="PAS domain"/>
    <property type="match status" value="1"/>
</dbReference>
<dbReference type="CDD" id="cd06225">
    <property type="entry name" value="HAMP"/>
    <property type="match status" value="1"/>
</dbReference>
<dbReference type="STRING" id="344882.ABB29_02920"/>
<accession>A0A0R0CP58</accession>
<dbReference type="PATRIC" id="fig|344882.3.peg.1795"/>
<proteinExistence type="predicted"/>
<dbReference type="InterPro" id="IPR001932">
    <property type="entry name" value="PPM-type_phosphatase-like_dom"/>
</dbReference>
<dbReference type="EMBL" id="LDJL01000002">
    <property type="protein sequence ID" value="KRG71757.1"/>
    <property type="molecule type" value="Genomic_DNA"/>
</dbReference>
<keyword evidence="6" id="KW-1185">Reference proteome</keyword>
<dbReference type="PANTHER" id="PTHR43156:SF2">
    <property type="entry name" value="STAGE II SPORULATION PROTEIN E"/>
    <property type="match status" value="1"/>
</dbReference>
<dbReference type="Gene3D" id="6.10.340.10">
    <property type="match status" value="1"/>
</dbReference>
<evidence type="ECO:0000259" key="4">
    <source>
        <dbReference type="PROSITE" id="PS51746"/>
    </source>
</evidence>
<dbReference type="SUPFAM" id="SSF81606">
    <property type="entry name" value="PP2C-like"/>
    <property type="match status" value="1"/>
</dbReference>
<feature type="domain" description="PPM-type phosphatase" evidence="4">
    <location>
        <begin position="418"/>
        <end position="632"/>
    </location>
</feature>
<dbReference type="CDD" id="cd12913">
    <property type="entry name" value="PDC1_MCP_like"/>
    <property type="match status" value="1"/>
</dbReference>
<dbReference type="InterPro" id="IPR003660">
    <property type="entry name" value="HAMP_dom"/>
</dbReference>
<evidence type="ECO:0000313" key="5">
    <source>
        <dbReference type="EMBL" id="KRG71757.1"/>
    </source>
</evidence>
<keyword evidence="1" id="KW-0378">Hydrolase</keyword>
<organism evidence="5 6">
    <name type="scientific">Pseudoxanthomonas dokdonensis</name>
    <dbReference type="NCBI Taxonomy" id="344882"/>
    <lineage>
        <taxon>Bacteria</taxon>
        <taxon>Pseudomonadati</taxon>
        <taxon>Pseudomonadota</taxon>
        <taxon>Gammaproteobacteria</taxon>
        <taxon>Lysobacterales</taxon>
        <taxon>Lysobacteraceae</taxon>
        <taxon>Pseudoxanthomonas</taxon>
    </lineage>
</organism>
<comment type="caution">
    <text evidence="5">The sequence shown here is derived from an EMBL/GenBank/DDBJ whole genome shotgun (WGS) entry which is preliminary data.</text>
</comment>
<dbReference type="SUPFAM" id="SSF158472">
    <property type="entry name" value="HAMP domain-like"/>
    <property type="match status" value="1"/>
</dbReference>
<name>A0A0R0CP58_9GAMM</name>
<evidence type="ECO:0000256" key="1">
    <source>
        <dbReference type="ARBA" id="ARBA00022801"/>
    </source>
</evidence>
<dbReference type="Proteomes" id="UP000052052">
    <property type="component" value="Unassembled WGS sequence"/>
</dbReference>
<evidence type="ECO:0000313" key="6">
    <source>
        <dbReference type="Proteomes" id="UP000052052"/>
    </source>
</evidence>
<keyword evidence="2" id="KW-1133">Transmembrane helix</keyword>
<dbReference type="Pfam" id="PF22673">
    <property type="entry name" value="MCP-like_PDC_1"/>
    <property type="match status" value="1"/>
</dbReference>
<evidence type="ECO:0000256" key="2">
    <source>
        <dbReference type="SAM" id="Phobius"/>
    </source>
</evidence>